<keyword evidence="1" id="KW-0812">Transmembrane</keyword>
<evidence type="ECO:0000256" key="1">
    <source>
        <dbReference type="SAM" id="Phobius"/>
    </source>
</evidence>
<dbReference type="Proteomes" id="UP000276133">
    <property type="component" value="Unassembled WGS sequence"/>
</dbReference>
<dbReference type="AlphaFoldDB" id="A0A3M7PE40"/>
<proteinExistence type="predicted"/>
<evidence type="ECO:0000313" key="3">
    <source>
        <dbReference type="Proteomes" id="UP000276133"/>
    </source>
</evidence>
<comment type="caution">
    <text evidence="2">The sequence shown here is derived from an EMBL/GenBank/DDBJ whole genome shotgun (WGS) entry which is preliminary data.</text>
</comment>
<name>A0A3M7PE40_BRAPC</name>
<accession>A0A3M7PE40</accession>
<sequence length="69" mass="8359">MYCFYQYSINKSLNVFNHKKKYSTNYPRQKKLNLLCFSIELIFRAFSLLIFQIGYNFMSNSTFCTLIPY</sequence>
<evidence type="ECO:0000313" key="2">
    <source>
        <dbReference type="EMBL" id="RMZ97288.1"/>
    </source>
</evidence>
<reference evidence="2 3" key="1">
    <citation type="journal article" date="2018" name="Sci. Rep.">
        <title>Genomic signatures of local adaptation to the degree of environmental predictability in rotifers.</title>
        <authorList>
            <person name="Franch-Gras L."/>
            <person name="Hahn C."/>
            <person name="Garcia-Roger E.M."/>
            <person name="Carmona M.J."/>
            <person name="Serra M."/>
            <person name="Gomez A."/>
        </authorList>
    </citation>
    <scope>NUCLEOTIDE SEQUENCE [LARGE SCALE GENOMIC DNA]</scope>
    <source>
        <strain evidence="2">HYR1</strain>
    </source>
</reference>
<keyword evidence="3" id="KW-1185">Reference proteome</keyword>
<dbReference type="EMBL" id="REGN01011512">
    <property type="protein sequence ID" value="RMZ97288.1"/>
    <property type="molecule type" value="Genomic_DNA"/>
</dbReference>
<protein>
    <submittedName>
        <fullName evidence="2">Uncharacterized protein</fullName>
    </submittedName>
</protein>
<feature type="transmembrane region" description="Helical" evidence="1">
    <location>
        <begin position="32"/>
        <end position="53"/>
    </location>
</feature>
<keyword evidence="1" id="KW-1133">Transmembrane helix</keyword>
<keyword evidence="1" id="KW-0472">Membrane</keyword>
<organism evidence="2 3">
    <name type="scientific">Brachionus plicatilis</name>
    <name type="common">Marine rotifer</name>
    <name type="synonym">Brachionus muelleri</name>
    <dbReference type="NCBI Taxonomy" id="10195"/>
    <lineage>
        <taxon>Eukaryota</taxon>
        <taxon>Metazoa</taxon>
        <taxon>Spiralia</taxon>
        <taxon>Gnathifera</taxon>
        <taxon>Rotifera</taxon>
        <taxon>Eurotatoria</taxon>
        <taxon>Monogononta</taxon>
        <taxon>Pseudotrocha</taxon>
        <taxon>Ploima</taxon>
        <taxon>Brachionidae</taxon>
        <taxon>Brachionus</taxon>
    </lineage>
</organism>
<gene>
    <name evidence="2" type="ORF">BpHYR1_009193</name>
</gene>